<name>A0A5C3NEF5_9AGAM</name>
<dbReference type="GO" id="GO:0000184">
    <property type="term" value="P:nuclear-transcribed mRNA catabolic process, nonsense-mediated decay"/>
    <property type="evidence" value="ECO:0007669"/>
    <property type="project" value="TreeGrafter"/>
</dbReference>
<feature type="compositionally biased region" description="Polar residues" evidence="1">
    <location>
        <begin position="257"/>
        <end position="268"/>
    </location>
</feature>
<organism evidence="3 4">
    <name type="scientific">Heliocybe sulcata</name>
    <dbReference type="NCBI Taxonomy" id="5364"/>
    <lineage>
        <taxon>Eukaryota</taxon>
        <taxon>Fungi</taxon>
        <taxon>Dikarya</taxon>
        <taxon>Basidiomycota</taxon>
        <taxon>Agaricomycotina</taxon>
        <taxon>Agaricomycetes</taxon>
        <taxon>Gloeophyllales</taxon>
        <taxon>Gloeophyllaceae</taxon>
        <taxon>Heliocybe</taxon>
    </lineage>
</organism>
<dbReference type="Gene3D" id="1.25.40.10">
    <property type="entry name" value="Tetratricopeptide repeat domain"/>
    <property type="match status" value="1"/>
</dbReference>
<dbReference type="OrthoDB" id="2017974at2759"/>
<feature type="compositionally biased region" description="Low complexity" evidence="1">
    <location>
        <begin position="153"/>
        <end position="172"/>
    </location>
</feature>
<dbReference type="Proteomes" id="UP000305948">
    <property type="component" value="Unassembled WGS sequence"/>
</dbReference>
<keyword evidence="4" id="KW-1185">Reference proteome</keyword>
<feature type="compositionally biased region" description="Basic and acidic residues" evidence="1">
    <location>
        <begin position="102"/>
        <end position="111"/>
    </location>
</feature>
<dbReference type="GO" id="GO:0005697">
    <property type="term" value="C:telomerase holoenzyme complex"/>
    <property type="evidence" value="ECO:0007669"/>
    <property type="project" value="TreeGrafter"/>
</dbReference>
<dbReference type="InterPro" id="IPR002716">
    <property type="entry name" value="PIN_dom"/>
</dbReference>
<dbReference type="GO" id="GO:0004540">
    <property type="term" value="F:RNA nuclease activity"/>
    <property type="evidence" value="ECO:0007669"/>
    <property type="project" value="UniProtKB-ARBA"/>
</dbReference>
<sequence length="1204" mass="134444">MADETTLRPSRKGKEREQDLAQRIFASQRMKAAATRHKERPERPTQALEPSPTITTSRTPMERRSVEKPSSSTIRSSLLQTSPPRKHVQNSPPRVVVSSASMDREDLDFSRRLKISHSPRPSPHGHDTAHHASSKKLFNPSLDPIPVRRTAEPDSISDSQSGSSHVHVSRSSPHSRDAPAHRQLFDHRKDDPVRFAVLARPSGHDGRPTPTPKSSGDYVSASSTSSYAHSLASSSFTLSSSTTDGSSTGSALFDQGKPSQESSGSSNNAFAQQLKKLYRAISALEDRITKEDGDGANGEDVVSRDGPRRNGVMLKARNAQEAKEKEDEAEQEKWRKMVQDHKALAEMMHNLLEISLAPSVPASLRNIPQKYNIIIRLWTHGFHKLLENLRRSSWTSVVAFEHLQDFIYYAYTFYTGLLEERTLDAHRLSWLEALGDLARYRMVVTDMAMKAYTSSPQALTADALEKQTEIATEVMPATKSKASISDKPAARIDDSEGPSIGLVAARAMDVEPEKERWRNIAREWYGTALAEKPVEGKLHHHIGLLCRELEGEDMRSVYHFVKGMTTLRPFSASRENVLPVWAAPAQAKRALPDARVPDLFVLLQGMIFTNIQLDDFPKTLDRFLERLDLDGAEEREWIMMAVVNIGSILEYGRPGGVLRKTGVLGLGTGASTTGESAPAKVKLVKKSEEDGDRKMDIDDDVDMGASPALSEAQAIGIEAPELPLAFKFALQLTFAMLSHALRKPTRKPSALQKSTLNPYITIILTFLATILRHQSIRVILERSVPWEDLAAFYSRSVPSSVIAQEESARWAMLTSGCRPLSEDWCVRGMEWVGRKVFERGFWSKVPETDATNMEIDVLERHDVQDADVDGIIEDEDEQDSTKRKSSLQCRRWVRAARAGAAIAQCVDGFGRAEGSAEWVVGGSLAVKVQHWREEEQAEREEEERRRRGTRWGDDSMDVDEDHLSDEDTDEDDEEDSEEVRELKARRRYLKSLLESAQDSPPRRRAPRGARKSKAPVDSRPLLKIVPGYTVLVIDTNLLLSSLSVFQSMVESLRWTIVVPLPVIMELDGLSSASDAPELSQVAAAALSYIVSHIRSHSTSLKVLTSKGNYLTTLSVRSEQVDFSNRDSWERNMDDLILRAAIWQDEHWVDRSAMLKVDIPDQASQDAVKVVVLSFDRNLRLKARAKELHAAHETDLAAIFATVTS</sequence>
<feature type="compositionally biased region" description="Acidic residues" evidence="1">
    <location>
        <begin position="954"/>
        <end position="978"/>
    </location>
</feature>
<feature type="compositionally biased region" description="Polar residues" evidence="1">
    <location>
        <begin position="68"/>
        <end position="83"/>
    </location>
</feature>
<dbReference type="SUPFAM" id="SSF88723">
    <property type="entry name" value="PIN domain-like"/>
    <property type="match status" value="1"/>
</dbReference>
<feature type="region of interest" description="Disordered" evidence="1">
    <location>
        <begin position="931"/>
        <end position="980"/>
    </location>
</feature>
<evidence type="ECO:0000313" key="3">
    <source>
        <dbReference type="EMBL" id="TFK55267.1"/>
    </source>
</evidence>
<feature type="compositionally biased region" description="Basic residues" evidence="1">
    <location>
        <begin position="1002"/>
        <end position="1013"/>
    </location>
</feature>
<feature type="compositionally biased region" description="Basic and acidic residues" evidence="1">
    <location>
        <begin position="942"/>
        <end position="953"/>
    </location>
</feature>
<feature type="compositionally biased region" description="Basic and acidic residues" evidence="1">
    <location>
        <begin position="174"/>
        <end position="193"/>
    </location>
</feature>
<accession>A0A5C3NEF5</accession>
<feature type="region of interest" description="Disordered" evidence="1">
    <location>
        <begin position="28"/>
        <end position="222"/>
    </location>
</feature>
<evidence type="ECO:0000256" key="1">
    <source>
        <dbReference type="SAM" id="MobiDB-lite"/>
    </source>
</evidence>
<feature type="region of interest" description="Disordered" evidence="1">
    <location>
        <begin position="289"/>
        <end position="312"/>
    </location>
</feature>
<proteinExistence type="predicted"/>
<dbReference type="InterPro" id="IPR045153">
    <property type="entry name" value="Est1/Ebs1-like"/>
</dbReference>
<dbReference type="Gene3D" id="3.40.50.1010">
    <property type="entry name" value="5'-nuclease"/>
    <property type="match status" value="1"/>
</dbReference>
<dbReference type="EMBL" id="ML213505">
    <property type="protein sequence ID" value="TFK55267.1"/>
    <property type="molecule type" value="Genomic_DNA"/>
</dbReference>
<feature type="compositionally biased region" description="Low complexity" evidence="1">
    <location>
        <begin position="236"/>
        <end position="251"/>
    </location>
</feature>
<protein>
    <recommendedName>
        <fullName evidence="2">PIN domain-containing protein</fullName>
    </recommendedName>
</protein>
<dbReference type="CDD" id="cd09880">
    <property type="entry name" value="PIN_Smg5-6-like"/>
    <property type="match status" value="1"/>
</dbReference>
<dbReference type="InterPro" id="IPR029060">
    <property type="entry name" value="PIN-like_dom_sf"/>
</dbReference>
<dbReference type="SUPFAM" id="SSF48452">
    <property type="entry name" value="TPR-like"/>
    <property type="match status" value="1"/>
</dbReference>
<evidence type="ECO:0000313" key="4">
    <source>
        <dbReference type="Proteomes" id="UP000305948"/>
    </source>
</evidence>
<dbReference type="GO" id="GO:0042162">
    <property type="term" value="F:telomeric DNA binding"/>
    <property type="evidence" value="ECO:0007669"/>
    <property type="project" value="TreeGrafter"/>
</dbReference>
<dbReference type="AlphaFoldDB" id="A0A5C3NEF5"/>
<feature type="region of interest" description="Disordered" evidence="1">
    <location>
        <begin position="995"/>
        <end position="1015"/>
    </location>
</feature>
<evidence type="ECO:0000259" key="2">
    <source>
        <dbReference type="SMART" id="SM00670"/>
    </source>
</evidence>
<dbReference type="Pfam" id="PF13638">
    <property type="entry name" value="PIN_4"/>
    <property type="match status" value="1"/>
</dbReference>
<dbReference type="GO" id="GO:0070034">
    <property type="term" value="F:telomerase RNA binding"/>
    <property type="evidence" value="ECO:0007669"/>
    <property type="project" value="TreeGrafter"/>
</dbReference>
<gene>
    <name evidence="3" type="ORF">OE88DRAFT_1654050</name>
</gene>
<dbReference type="InterPro" id="IPR011990">
    <property type="entry name" value="TPR-like_helical_dom_sf"/>
</dbReference>
<dbReference type="SMART" id="SM00670">
    <property type="entry name" value="PINc"/>
    <property type="match status" value="1"/>
</dbReference>
<dbReference type="PANTHER" id="PTHR15696:SF0">
    <property type="entry name" value="TELOMERASE-BINDING PROTEIN EST1A"/>
    <property type="match status" value="1"/>
</dbReference>
<dbReference type="STRING" id="5364.A0A5C3NEF5"/>
<feature type="domain" description="PIN" evidence="2">
    <location>
        <begin position="1029"/>
        <end position="1180"/>
    </location>
</feature>
<feature type="region of interest" description="Disordered" evidence="1">
    <location>
        <begin position="236"/>
        <end position="268"/>
    </location>
</feature>
<reference evidence="3 4" key="1">
    <citation type="journal article" date="2019" name="Nat. Ecol. Evol.">
        <title>Megaphylogeny resolves global patterns of mushroom evolution.</title>
        <authorList>
            <person name="Varga T."/>
            <person name="Krizsan K."/>
            <person name="Foldi C."/>
            <person name="Dima B."/>
            <person name="Sanchez-Garcia M."/>
            <person name="Sanchez-Ramirez S."/>
            <person name="Szollosi G.J."/>
            <person name="Szarkandi J.G."/>
            <person name="Papp V."/>
            <person name="Albert L."/>
            <person name="Andreopoulos W."/>
            <person name="Angelini C."/>
            <person name="Antonin V."/>
            <person name="Barry K.W."/>
            <person name="Bougher N.L."/>
            <person name="Buchanan P."/>
            <person name="Buyck B."/>
            <person name="Bense V."/>
            <person name="Catcheside P."/>
            <person name="Chovatia M."/>
            <person name="Cooper J."/>
            <person name="Damon W."/>
            <person name="Desjardin D."/>
            <person name="Finy P."/>
            <person name="Geml J."/>
            <person name="Haridas S."/>
            <person name="Hughes K."/>
            <person name="Justo A."/>
            <person name="Karasinski D."/>
            <person name="Kautmanova I."/>
            <person name="Kiss B."/>
            <person name="Kocsube S."/>
            <person name="Kotiranta H."/>
            <person name="LaButti K.M."/>
            <person name="Lechner B.E."/>
            <person name="Liimatainen K."/>
            <person name="Lipzen A."/>
            <person name="Lukacs Z."/>
            <person name="Mihaltcheva S."/>
            <person name="Morgado L.N."/>
            <person name="Niskanen T."/>
            <person name="Noordeloos M.E."/>
            <person name="Ohm R.A."/>
            <person name="Ortiz-Santana B."/>
            <person name="Ovrebo C."/>
            <person name="Racz N."/>
            <person name="Riley R."/>
            <person name="Savchenko A."/>
            <person name="Shiryaev A."/>
            <person name="Soop K."/>
            <person name="Spirin V."/>
            <person name="Szebenyi C."/>
            <person name="Tomsovsky M."/>
            <person name="Tulloss R.E."/>
            <person name="Uehling J."/>
            <person name="Grigoriev I.V."/>
            <person name="Vagvolgyi C."/>
            <person name="Papp T."/>
            <person name="Martin F.M."/>
            <person name="Miettinen O."/>
            <person name="Hibbett D.S."/>
            <person name="Nagy L.G."/>
        </authorList>
    </citation>
    <scope>NUCLEOTIDE SEQUENCE [LARGE SCALE GENOMIC DNA]</scope>
    <source>
        <strain evidence="3 4">OMC1185</strain>
    </source>
</reference>
<dbReference type="PANTHER" id="PTHR15696">
    <property type="entry name" value="SMG-7 SUPPRESSOR WITH MORPHOLOGICAL EFFECT ON GENITALIA PROTEIN 7"/>
    <property type="match status" value="1"/>
</dbReference>